<accession>A0ABD2JHM5</accession>
<feature type="region of interest" description="Disordered" evidence="1">
    <location>
        <begin position="1"/>
        <end position="93"/>
    </location>
</feature>
<evidence type="ECO:0000256" key="1">
    <source>
        <dbReference type="SAM" id="MobiDB-lite"/>
    </source>
</evidence>
<name>A0ABD2JHM5_HETSC</name>
<evidence type="ECO:0000313" key="3">
    <source>
        <dbReference type="Proteomes" id="UP001620645"/>
    </source>
</evidence>
<dbReference type="EMBL" id="JBICCN010000143">
    <property type="protein sequence ID" value="KAL3090125.1"/>
    <property type="molecule type" value="Genomic_DNA"/>
</dbReference>
<sequence length="252" mass="26971">MSSNRGRGRVSLPSGDHSQTSEYGGRGRGMYSFHQQDVKESSQIAGRGRGTTLQQKTEHGRGYSMGMQQQQEISPMRGPRGGRGHGVSGHGLDRHPVAPTMPSPVPFGGLSAVQPTSGRGQLPSMSRYGAYAAFTKQRDQMDQQKAVLEEVATRLEEHKVGETSVESQAEEVTSTTLQRGLLQHEVGGMEEQQMVMGEQAQRPSAEGAPHAFLCAGCQFRADCANLLRAIGALLKDFGTASSVDGGRNNGTT</sequence>
<proteinExistence type="predicted"/>
<gene>
    <name evidence="2" type="ORF">niasHS_006577</name>
</gene>
<organism evidence="2 3">
    <name type="scientific">Heterodera schachtii</name>
    <name type="common">Sugarbeet cyst nematode worm</name>
    <name type="synonym">Tylenchus schachtii</name>
    <dbReference type="NCBI Taxonomy" id="97005"/>
    <lineage>
        <taxon>Eukaryota</taxon>
        <taxon>Metazoa</taxon>
        <taxon>Ecdysozoa</taxon>
        <taxon>Nematoda</taxon>
        <taxon>Chromadorea</taxon>
        <taxon>Rhabditida</taxon>
        <taxon>Tylenchina</taxon>
        <taxon>Tylenchomorpha</taxon>
        <taxon>Tylenchoidea</taxon>
        <taxon>Heteroderidae</taxon>
        <taxon>Heteroderinae</taxon>
        <taxon>Heterodera</taxon>
    </lineage>
</organism>
<reference evidence="2 3" key="1">
    <citation type="submission" date="2024-10" db="EMBL/GenBank/DDBJ databases">
        <authorList>
            <person name="Kim D."/>
        </authorList>
    </citation>
    <scope>NUCLEOTIDE SEQUENCE [LARGE SCALE GENOMIC DNA]</scope>
    <source>
        <strain evidence="2">Taebaek</strain>
    </source>
</reference>
<keyword evidence="3" id="KW-1185">Reference proteome</keyword>
<dbReference type="Proteomes" id="UP001620645">
    <property type="component" value="Unassembled WGS sequence"/>
</dbReference>
<feature type="compositionally biased region" description="Gly residues" evidence="1">
    <location>
        <begin position="79"/>
        <end position="89"/>
    </location>
</feature>
<evidence type="ECO:0000313" key="2">
    <source>
        <dbReference type="EMBL" id="KAL3090125.1"/>
    </source>
</evidence>
<comment type="caution">
    <text evidence="2">The sequence shown here is derived from an EMBL/GenBank/DDBJ whole genome shotgun (WGS) entry which is preliminary data.</text>
</comment>
<dbReference type="AlphaFoldDB" id="A0ABD2JHM5"/>
<protein>
    <submittedName>
        <fullName evidence="2">Uncharacterized protein</fullName>
    </submittedName>
</protein>